<dbReference type="Pfam" id="PF03807">
    <property type="entry name" value="F420_oxidored"/>
    <property type="match status" value="1"/>
</dbReference>
<dbReference type="EMBL" id="RCZG01000004">
    <property type="protein sequence ID" value="TPG34141.1"/>
    <property type="molecule type" value="Genomic_DNA"/>
</dbReference>
<evidence type="ECO:0000259" key="2">
    <source>
        <dbReference type="Pfam" id="PF03807"/>
    </source>
</evidence>
<dbReference type="OrthoDB" id="5738121at2"/>
<dbReference type="InterPro" id="IPR036291">
    <property type="entry name" value="NAD(P)-bd_dom_sf"/>
</dbReference>
<sequence>MRIAVIGAGNMGRALAGSLVRAGHEVSIAFGRDEAKIAAAAQETAAQLAAPDVAVAAAEIVLLTVPPEAIDAALAATGSLAGLIVVSVSSGLTLDPTGGQVGLPTHRTASVAEEVAAKAEGARVVQSFTLAFAELIAAGGDGQAVLPVAGDDAVAVAKVSKLVKDIGFIPLPCGGLRSARALESLATAFAQFGVVANVAPMAGMALTH</sequence>
<evidence type="ECO:0000256" key="1">
    <source>
        <dbReference type="ARBA" id="ARBA00023002"/>
    </source>
</evidence>
<accession>A0A502ECN4</accession>
<dbReference type="InterPro" id="IPR051267">
    <property type="entry name" value="STEAP_metalloreductase"/>
</dbReference>
<dbReference type="Gene3D" id="3.40.50.720">
    <property type="entry name" value="NAD(P)-binding Rossmann-like Domain"/>
    <property type="match status" value="1"/>
</dbReference>
<name>A0A502ECN4_9MYCO</name>
<keyword evidence="1" id="KW-0560">Oxidoreductase</keyword>
<protein>
    <recommendedName>
        <fullName evidence="2">Pyrroline-5-carboxylate reductase catalytic N-terminal domain-containing protein</fullName>
    </recommendedName>
</protein>
<dbReference type="PANTHER" id="PTHR14239:SF10">
    <property type="entry name" value="REDUCTASE"/>
    <property type="match status" value="1"/>
</dbReference>
<dbReference type="RefSeq" id="WP_140690376.1">
    <property type="nucleotide sequence ID" value="NZ_RCZG01000004.1"/>
</dbReference>
<dbReference type="GO" id="GO:0016491">
    <property type="term" value="F:oxidoreductase activity"/>
    <property type="evidence" value="ECO:0007669"/>
    <property type="project" value="UniProtKB-KW"/>
</dbReference>
<dbReference type="AlphaFoldDB" id="A0A502ECN4"/>
<dbReference type="PANTHER" id="PTHR14239">
    <property type="entry name" value="DUDULIN-RELATED"/>
    <property type="match status" value="1"/>
</dbReference>
<keyword evidence="4" id="KW-1185">Reference proteome</keyword>
<organism evidence="3 4">
    <name type="scientific">Mycolicibacterium hodleri</name>
    <dbReference type="NCBI Taxonomy" id="49897"/>
    <lineage>
        <taxon>Bacteria</taxon>
        <taxon>Bacillati</taxon>
        <taxon>Actinomycetota</taxon>
        <taxon>Actinomycetes</taxon>
        <taxon>Mycobacteriales</taxon>
        <taxon>Mycobacteriaceae</taxon>
        <taxon>Mycolicibacterium</taxon>
    </lineage>
</organism>
<comment type="caution">
    <text evidence="3">The sequence shown here is derived from an EMBL/GenBank/DDBJ whole genome shotgun (WGS) entry which is preliminary data.</text>
</comment>
<feature type="domain" description="Pyrroline-5-carboxylate reductase catalytic N-terminal" evidence="2">
    <location>
        <begin position="2"/>
        <end position="90"/>
    </location>
</feature>
<dbReference type="InterPro" id="IPR028939">
    <property type="entry name" value="P5C_Rdtase_cat_N"/>
</dbReference>
<evidence type="ECO:0000313" key="4">
    <source>
        <dbReference type="Proteomes" id="UP000320095"/>
    </source>
</evidence>
<dbReference type="SUPFAM" id="SSF51735">
    <property type="entry name" value="NAD(P)-binding Rossmann-fold domains"/>
    <property type="match status" value="1"/>
</dbReference>
<gene>
    <name evidence="3" type="ORF">EAH80_11025</name>
</gene>
<dbReference type="Proteomes" id="UP000320095">
    <property type="component" value="Unassembled WGS sequence"/>
</dbReference>
<proteinExistence type="predicted"/>
<evidence type="ECO:0000313" key="3">
    <source>
        <dbReference type="EMBL" id="TPG34141.1"/>
    </source>
</evidence>
<reference evidence="3 4" key="1">
    <citation type="journal article" date="2019" name="Environ. Microbiol.">
        <title>Species interactions and distinct microbial communities in high Arctic permafrost affected cryosols are associated with the CH4 and CO2 gas fluxes.</title>
        <authorList>
            <person name="Altshuler I."/>
            <person name="Hamel J."/>
            <person name="Turney S."/>
            <person name="Magnuson E."/>
            <person name="Levesque R."/>
            <person name="Greer C."/>
            <person name="Whyte L.G."/>
        </authorList>
    </citation>
    <scope>NUCLEOTIDE SEQUENCE [LARGE SCALE GENOMIC DNA]</scope>
    <source>
        <strain evidence="3 4">S5.20</strain>
    </source>
</reference>